<keyword evidence="3" id="KW-1185">Reference proteome</keyword>
<dbReference type="PANTHER" id="PTHR47976">
    <property type="entry name" value="G-TYPE LECTIN S-RECEPTOR-LIKE SERINE/THREONINE-PROTEIN KINASE SD2-5"/>
    <property type="match status" value="1"/>
</dbReference>
<evidence type="ECO:0000256" key="1">
    <source>
        <dbReference type="ARBA" id="ARBA00022729"/>
    </source>
</evidence>
<protein>
    <submittedName>
        <fullName evidence="2">Uncharacterized protein</fullName>
    </submittedName>
</protein>
<dbReference type="Proteomes" id="UP001632038">
    <property type="component" value="Unassembled WGS sequence"/>
</dbReference>
<proteinExistence type="predicted"/>
<dbReference type="AlphaFoldDB" id="A0ABD3BSC1"/>
<dbReference type="InterPro" id="IPR051343">
    <property type="entry name" value="G-type_lectin_kinases/EP1-like"/>
</dbReference>
<dbReference type="PANTHER" id="PTHR47976:SF108">
    <property type="entry name" value="G-TYPE LECTIN S-RECEPTOR-LIKE SERINE_THREONINE-PROTEIN KINASE LECRK1"/>
    <property type="match status" value="1"/>
</dbReference>
<accession>A0ABD3BSC1</accession>
<gene>
    <name evidence="2" type="ORF">CASFOL_035342</name>
</gene>
<dbReference type="Gene3D" id="1.10.510.10">
    <property type="entry name" value="Transferase(Phosphotransferase) domain 1"/>
    <property type="match status" value="1"/>
</dbReference>
<sequence>MPITAKVDVYSFGILLLELLCCRKNYENESEMVLADWAYDCYTEGTLGALLAGDEVALDDFGRFEKFVKTAIWCVQEDPALRPQMKRVLHMLEGSVEVPAPPDPTSFVN</sequence>
<evidence type="ECO:0000313" key="2">
    <source>
        <dbReference type="EMBL" id="KAL3620430.1"/>
    </source>
</evidence>
<evidence type="ECO:0000313" key="3">
    <source>
        <dbReference type="Proteomes" id="UP001632038"/>
    </source>
</evidence>
<dbReference type="InterPro" id="IPR011009">
    <property type="entry name" value="Kinase-like_dom_sf"/>
</dbReference>
<dbReference type="EMBL" id="JAVIJP010000066">
    <property type="protein sequence ID" value="KAL3620430.1"/>
    <property type="molecule type" value="Genomic_DNA"/>
</dbReference>
<comment type="caution">
    <text evidence="2">The sequence shown here is derived from an EMBL/GenBank/DDBJ whole genome shotgun (WGS) entry which is preliminary data.</text>
</comment>
<keyword evidence="1" id="KW-0732">Signal</keyword>
<reference evidence="3" key="1">
    <citation type="journal article" date="2024" name="IScience">
        <title>Strigolactones Initiate the Formation of Haustorium-like Structures in Castilleja.</title>
        <authorList>
            <person name="Buerger M."/>
            <person name="Peterson D."/>
            <person name="Chory J."/>
        </authorList>
    </citation>
    <scope>NUCLEOTIDE SEQUENCE [LARGE SCALE GENOMIC DNA]</scope>
</reference>
<organism evidence="2 3">
    <name type="scientific">Castilleja foliolosa</name>
    <dbReference type="NCBI Taxonomy" id="1961234"/>
    <lineage>
        <taxon>Eukaryota</taxon>
        <taxon>Viridiplantae</taxon>
        <taxon>Streptophyta</taxon>
        <taxon>Embryophyta</taxon>
        <taxon>Tracheophyta</taxon>
        <taxon>Spermatophyta</taxon>
        <taxon>Magnoliopsida</taxon>
        <taxon>eudicotyledons</taxon>
        <taxon>Gunneridae</taxon>
        <taxon>Pentapetalae</taxon>
        <taxon>asterids</taxon>
        <taxon>lamiids</taxon>
        <taxon>Lamiales</taxon>
        <taxon>Orobanchaceae</taxon>
        <taxon>Pedicularideae</taxon>
        <taxon>Castillejinae</taxon>
        <taxon>Castilleja</taxon>
    </lineage>
</organism>
<dbReference type="SUPFAM" id="SSF56112">
    <property type="entry name" value="Protein kinase-like (PK-like)"/>
    <property type="match status" value="1"/>
</dbReference>
<name>A0ABD3BSC1_9LAMI</name>